<dbReference type="PANTHER" id="PTHR33867">
    <property type="entry name" value="RIBOSOME MATURATION FACTOR RIMP"/>
    <property type="match status" value="1"/>
</dbReference>
<dbReference type="Pfam" id="PF17384">
    <property type="entry name" value="DUF150_C"/>
    <property type="match status" value="1"/>
</dbReference>
<accession>A0A0S8FUB6</accession>
<evidence type="ECO:0000256" key="3">
    <source>
        <dbReference type="HAMAP-Rule" id="MF_01077"/>
    </source>
</evidence>
<dbReference type="GO" id="GO:0000028">
    <property type="term" value="P:ribosomal small subunit assembly"/>
    <property type="evidence" value="ECO:0007669"/>
    <property type="project" value="TreeGrafter"/>
</dbReference>
<dbReference type="InterPro" id="IPR036847">
    <property type="entry name" value="RimP_C_sf"/>
</dbReference>
<dbReference type="STRING" id="1703779.AMJ83_03110"/>
<gene>
    <name evidence="3" type="primary">rimP</name>
    <name evidence="6" type="ORF">AMJ83_03110</name>
</gene>
<dbReference type="Pfam" id="PF02576">
    <property type="entry name" value="RimP_N"/>
    <property type="match status" value="1"/>
</dbReference>
<dbReference type="HAMAP" id="MF_01077">
    <property type="entry name" value="RimP"/>
    <property type="match status" value="1"/>
</dbReference>
<dbReference type="GO" id="GO:0005829">
    <property type="term" value="C:cytosol"/>
    <property type="evidence" value="ECO:0007669"/>
    <property type="project" value="TreeGrafter"/>
</dbReference>
<feature type="domain" description="Ribosome maturation factor RimP N-terminal" evidence="4">
    <location>
        <begin position="1"/>
        <end position="63"/>
    </location>
</feature>
<dbReference type="SUPFAM" id="SSF75420">
    <property type="entry name" value="YhbC-like, N-terminal domain"/>
    <property type="match status" value="1"/>
</dbReference>
<evidence type="ECO:0000313" key="7">
    <source>
        <dbReference type="Proteomes" id="UP000051373"/>
    </source>
</evidence>
<dbReference type="EMBL" id="LJUJ01000004">
    <property type="protein sequence ID" value="KPK64303.1"/>
    <property type="molecule type" value="Genomic_DNA"/>
</dbReference>
<comment type="function">
    <text evidence="3">Required for maturation of 30S ribosomal subunits.</text>
</comment>
<keyword evidence="2 3" id="KW-0690">Ribosome biogenesis</keyword>
<feature type="domain" description="Ribosome maturation factor RimP C-terminal" evidence="5">
    <location>
        <begin position="67"/>
        <end position="124"/>
    </location>
</feature>
<comment type="caution">
    <text evidence="6">The sequence shown here is derived from an EMBL/GenBank/DDBJ whole genome shotgun (WGS) entry which is preliminary data.</text>
</comment>
<keyword evidence="1 3" id="KW-0963">Cytoplasm</keyword>
<dbReference type="InterPro" id="IPR028998">
    <property type="entry name" value="RimP_C"/>
</dbReference>
<dbReference type="AlphaFoldDB" id="A0A0S8FUB6"/>
<comment type="similarity">
    <text evidence="3">Belongs to the RimP family.</text>
</comment>
<sequence length="133" mass="15174">MGLRFYDLEFNDVSRTLRIYIDKERGGVTIKDCQKVSNTISRELDASELIHFPYTLEVSSPGIQRVLKRPEHYFWAIGNVVEIDTGESKIKGYLRGTNSDGIVVATESRENIIPYSSIRKARVVEEIVHGKRS</sequence>
<dbReference type="CDD" id="cd01734">
    <property type="entry name" value="YlxS_C"/>
    <property type="match status" value="1"/>
</dbReference>
<evidence type="ECO:0000259" key="4">
    <source>
        <dbReference type="Pfam" id="PF02576"/>
    </source>
</evidence>
<organism evidence="6 7">
    <name type="scientific">candidate division WOR_3 bacterium SM23_42</name>
    <dbReference type="NCBI Taxonomy" id="1703779"/>
    <lineage>
        <taxon>Bacteria</taxon>
        <taxon>Bacteria division WOR-3</taxon>
    </lineage>
</organism>
<evidence type="ECO:0000256" key="2">
    <source>
        <dbReference type="ARBA" id="ARBA00022517"/>
    </source>
</evidence>
<dbReference type="PANTHER" id="PTHR33867:SF1">
    <property type="entry name" value="RIBOSOME MATURATION FACTOR RIMP"/>
    <property type="match status" value="1"/>
</dbReference>
<name>A0A0S8FUB6_UNCW3</name>
<dbReference type="InterPro" id="IPR035956">
    <property type="entry name" value="RimP_N_sf"/>
</dbReference>
<dbReference type="InterPro" id="IPR003728">
    <property type="entry name" value="Ribosome_maturation_RimP"/>
</dbReference>
<reference evidence="6 7" key="1">
    <citation type="journal article" date="2015" name="Microbiome">
        <title>Genomic resolution of linkages in carbon, nitrogen, and sulfur cycling among widespread estuary sediment bacteria.</title>
        <authorList>
            <person name="Baker B.J."/>
            <person name="Lazar C.S."/>
            <person name="Teske A.P."/>
            <person name="Dick G.J."/>
        </authorList>
    </citation>
    <scope>NUCLEOTIDE SEQUENCE [LARGE SCALE GENOMIC DNA]</scope>
    <source>
        <strain evidence="6">SM23_42</strain>
    </source>
</reference>
<protein>
    <recommendedName>
        <fullName evidence="3">Ribosome maturation factor RimP</fullName>
    </recommendedName>
</protein>
<dbReference type="SUPFAM" id="SSF74942">
    <property type="entry name" value="YhbC-like, C-terminal domain"/>
    <property type="match status" value="1"/>
</dbReference>
<dbReference type="PATRIC" id="fig|1703779.3.peg.620"/>
<proteinExistence type="inferred from homology"/>
<dbReference type="Proteomes" id="UP000051373">
    <property type="component" value="Unassembled WGS sequence"/>
</dbReference>
<evidence type="ECO:0000313" key="6">
    <source>
        <dbReference type="EMBL" id="KPK64303.1"/>
    </source>
</evidence>
<evidence type="ECO:0000256" key="1">
    <source>
        <dbReference type="ARBA" id="ARBA00022490"/>
    </source>
</evidence>
<dbReference type="GO" id="GO:0006412">
    <property type="term" value="P:translation"/>
    <property type="evidence" value="ECO:0007669"/>
    <property type="project" value="TreeGrafter"/>
</dbReference>
<evidence type="ECO:0000259" key="5">
    <source>
        <dbReference type="Pfam" id="PF17384"/>
    </source>
</evidence>
<dbReference type="Gene3D" id="3.30.300.70">
    <property type="entry name" value="RimP-like superfamily, N-terminal"/>
    <property type="match status" value="1"/>
</dbReference>
<comment type="subcellular location">
    <subcellularLocation>
        <location evidence="3">Cytoplasm</location>
    </subcellularLocation>
</comment>
<dbReference type="InterPro" id="IPR028989">
    <property type="entry name" value="RimP_N"/>
</dbReference>